<dbReference type="AlphaFoldDB" id="A0A8S1IV94"/>
<gene>
    <name evidence="2" type="ORF">OSTQU699_LOCUS4210</name>
</gene>
<comment type="caution">
    <text evidence="2">The sequence shown here is derived from an EMBL/GenBank/DDBJ whole genome shotgun (WGS) entry which is preliminary data.</text>
</comment>
<evidence type="ECO:0000256" key="1">
    <source>
        <dbReference type="SAM" id="MobiDB-lite"/>
    </source>
</evidence>
<proteinExistence type="predicted"/>
<dbReference type="EMBL" id="CAJHUC010000894">
    <property type="protein sequence ID" value="CAD7698851.1"/>
    <property type="molecule type" value="Genomic_DNA"/>
</dbReference>
<dbReference type="Proteomes" id="UP000708148">
    <property type="component" value="Unassembled WGS sequence"/>
</dbReference>
<name>A0A8S1IV94_9CHLO</name>
<feature type="region of interest" description="Disordered" evidence="1">
    <location>
        <begin position="1"/>
        <end position="23"/>
    </location>
</feature>
<sequence length="153" mass="17101">MYDVLQQTRQDASPTPARGPPRRSARDLKYILQQVCPPTPHISKRAGGPVGDQWLDAKGKRWLPGVEDRLGRRDLFQALHRGRPKPLGLPTGDIWLDKKGKRFLRSTGDHDVYAILRTPMPAKPPDVIWVSRRHIANIEQGLFGLTGAEGASN</sequence>
<dbReference type="OrthoDB" id="547133at2759"/>
<keyword evidence="3" id="KW-1185">Reference proteome</keyword>
<accession>A0A8S1IV94</accession>
<feature type="compositionally biased region" description="Polar residues" evidence="1">
    <location>
        <begin position="1"/>
        <end position="13"/>
    </location>
</feature>
<reference evidence="2" key="1">
    <citation type="submission" date="2020-12" db="EMBL/GenBank/DDBJ databases">
        <authorList>
            <person name="Iha C."/>
        </authorList>
    </citation>
    <scope>NUCLEOTIDE SEQUENCE</scope>
</reference>
<organism evidence="2 3">
    <name type="scientific">Ostreobium quekettii</name>
    <dbReference type="NCBI Taxonomy" id="121088"/>
    <lineage>
        <taxon>Eukaryota</taxon>
        <taxon>Viridiplantae</taxon>
        <taxon>Chlorophyta</taxon>
        <taxon>core chlorophytes</taxon>
        <taxon>Ulvophyceae</taxon>
        <taxon>TCBD clade</taxon>
        <taxon>Bryopsidales</taxon>
        <taxon>Ostreobineae</taxon>
        <taxon>Ostreobiaceae</taxon>
        <taxon>Ostreobium</taxon>
    </lineage>
</organism>
<evidence type="ECO:0000313" key="2">
    <source>
        <dbReference type="EMBL" id="CAD7698851.1"/>
    </source>
</evidence>
<protein>
    <submittedName>
        <fullName evidence="2">Uncharacterized protein</fullName>
    </submittedName>
</protein>
<evidence type="ECO:0000313" key="3">
    <source>
        <dbReference type="Proteomes" id="UP000708148"/>
    </source>
</evidence>